<feature type="transmembrane region" description="Helical" evidence="7">
    <location>
        <begin position="401"/>
        <end position="420"/>
    </location>
</feature>
<evidence type="ECO:0000259" key="8">
    <source>
        <dbReference type="Pfam" id="PF00482"/>
    </source>
</evidence>
<keyword evidence="3 7" id="KW-0812">Transmembrane</keyword>
<dbReference type="Pfam" id="PF00482">
    <property type="entry name" value="T2SSF"/>
    <property type="match status" value="1"/>
</dbReference>
<accession>A0A1G9Q9J8</accession>
<keyword evidence="10" id="KW-1185">Reference proteome</keyword>
<dbReference type="STRING" id="660521.SAMN04487949_0749"/>
<keyword evidence="5 7" id="KW-0472">Membrane</keyword>
<feature type="domain" description="Type II secretion system protein GspF" evidence="8">
    <location>
        <begin position="172"/>
        <end position="299"/>
    </location>
</feature>
<reference evidence="10" key="1">
    <citation type="submission" date="2016-10" db="EMBL/GenBank/DDBJ databases">
        <authorList>
            <person name="Varghese N."/>
            <person name="Submissions S."/>
        </authorList>
    </citation>
    <scope>NUCLEOTIDE SEQUENCE [LARGE SCALE GENOMIC DNA]</scope>
    <source>
        <strain evidence="10">CGMCC 1.10119</strain>
    </source>
</reference>
<evidence type="ECO:0000256" key="4">
    <source>
        <dbReference type="ARBA" id="ARBA00022989"/>
    </source>
</evidence>
<feature type="region of interest" description="Disordered" evidence="6">
    <location>
        <begin position="1"/>
        <end position="29"/>
    </location>
</feature>
<evidence type="ECO:0000256" key="5">
    <source>
        <dbReference type="ARBA" id="ARBA00023136"/>
    </source>
</evidence>
<evidence type="ECO:0000256" key="2">
    <source>
        <dbReference type="ARBA" id="ARBA00022475"/>
    </source>
</evidence>
<evidence type="ECO:0000256" key="6">
    <source>
        <dbReference type="SAM" id="MobiDB-lite"/>
    </source>
</evidence>
<dbReference type="PANTHER" id="PTHR35402">
    <property type="entry name" value="INTEGRAL MEMBRANE PROTEIN-RELATED"/>
    <property type="match status" value="1"/>
</dbReference>
<evidence type="ECO:0000256" key="1">
    <source>
        <dbReference type="ARBA" id="ARBA00004651"/>
    </source>
</evidence>
<keyword evidence="4 7" id="KW-1133">Transmembrane helix</keyword>
<dbReference type="OrthoDB" id="252907at2157"/>
<sequence length="670" mass="70486">MSLGNSSTTASTSDAADTADSADSTAGAGSLSVPDRALYALFARHADADGHAADRRQYRGTDLRVSFDVYLARVYGASWLAFAALLVPTFLVAVAVPASTLAAVADFLETGIPVVSQVGVPAMPRSYAAVGLALAVATAGKWAVVRLGGLHLRWLASARRTDIERTLPGAVRYLHALSSGSESQREMLRKVADSDAYGETAVSVRKALNTAALTGSVGEGLRRVARDTPSRDMLAPFLLKFREHANQGSDELANYLRMESRMLGHRQARARERAEGFLELLAELFIVLLVMPSLLVIVLTVMSVLAPGLSAPIVTPLGSLSVRAAIVYGSAVFVLVVGVGASVLVADLRPADQSTSYRRPAGLVETLRTATTNPASAAVVLAVPAVIAAAALWTLDYHPVDVILLSYVAYGLPVGVVAVHRARLDDAKDREIEDFVHAVSGHVSLGRPFPEAVELVARDVDLGALNADVTDLAFNLTLTTREGLGGAMADADDGTDDDGMGDDGDTDLRSAALDRFVDRVGTPLAEQSMGLVTGALDAGSDTEAVFETLQAEIARLYHEKQALRSSLLVYVAVGWTTALLVVGITVAVNGYVLDGFAQLSSLSGGSGFAFDPTAIDPARDRFRFYVVTQATMLASGWFAGMASRGKYEALLHSSALVTVCYVVFTGAGMV</sequence>
<comment type="subcellular location">
    <subcellularLocation>
        <location evidence="1">Cell membrane</location>
        <topology evidence="1">Multi-pass membrane protein</topology>
    </subcellularLocation>
</comment>
<dbReference type="RefSeq" id="WP_089694193.1">
    <property type="nucleotide sequence ID" value="NZ_FNHL01000001.1"/>
</dbReference>
<evidence type="ECO:0000313" key="9">
    <source>
        <dbReference type="EMBL" id="SDM07639.1"/>
    </source>
</evidence>
<dbReference type="InterPro" id="IPR018076">
    <property type="entry name" value="T2SS_GspF_dom"/>
</dbReference>
<feature type="transmembrane region" description="Helical" evidence="7">
    <location>
        <begin position="622"/>
        <end position="642"/>
    </location>
</feature>
<dbReference type="InterPro" id="IPR056569">
    <property type="entry name" value="ArlJ-like"/>
</dbReference>
<evidence type="ECO:0000256" key="7">
    <source>
        <dbReference type="SAM" id="Phobius"/>
    </source>
</evidence>
<feature type="transmembrane region" description="Helical" evidence="7">
    <location>
        <begin position="649"/>
        <end position="669"/>
    </location>
</feature>
<dbReference type="AlphaFoldDB" id="A0A1G9Q9J8"/>
<evidence type="ECO:0000313" key="10">
    <source>
        <dbReference type="Proteomes" id="UP000199451"/>
    </source>
</evidence>
<dbReference type="EMBL" id="FNHL01000001">
    <property type="protein sequence ID" value="SDM07639.1"/>
    <property type="molecule type" value="Genomic_DNA"/>
</dbReference>
<keyword evidence="2" id="KW-1003">Cell membrane</keyword>
<proteinExistence type="predicted"/>
<feature type="transmembrane region" description="Helical" evidence="7">
    <location>
        <begin position="325"/>
        <end position="348"/>
    </location>
</feature>
<feature type="transmembrane region" description="Helical" evidence="7">
    <location>
        <begin position="375"/>
        <end position="395"/>
    </location>
</feature>
<feature type="transmembrane region" description="Helical" evidence="7">
    <location>
        <begin position="567"/>
        <end position="592"/>
    </location>
</feature>
<evidence type="ECO:0000256" key="3">
    <source>
        <dbReference type="ARBA" id="ARBA00022692"/>
    </source>
</evidence>
<organism evidence="9 10">
    <name type="scientific">Halogranum gelatinilyticum</name>
    <dbReference type="NCBI Taxonomy" id="660521"/>
    <lineage>
        <taxon>Archaea</taxon>
        <taxon>Methanobacteriati</taxon>
        <taxon>Methanobacteriota</taxon>
        <taxon>Stenosarchaea group</taxon>
        <taxon>Halobacteria</taxon>
        <taxon>Halobacteriales</taxon>
        <taxon>Haloferacaceae</taxon>
    </lineage>
</organism>
<feature type="transmembrane region" description="Helical" evidence="7">
    <location>
        <begin position="125"/>
        <end position="144"/>
    </location>
</feature>
<dbReference type="Proteomes" id="UP000199451">
    <property type="component" value="Unassembled WGS sequence"/>
</dbReference>
<name>A0A1G9Q9J8_9EURY</name>
<feature type="transmembrane region" description="Helical" evidence="7">
    <location>
        <begin position="280"/>
        <end position="305"/>
    </location>
</feature>
<feature type="transmembrane region" description="Helical" evidence="7">
    <location>
        <begin position="79"/>
        <end position="105"/>
    </location>
</feature>
<dbReference type="GO" id="GO:0005886">
    <property type="term" value="C:plasma membrane"/>
    <property type="evidence" value="ECO:0007669"/>
    <property type="project" value="UniProtKB-SubCell"/>
</dbReference>
<protein>
    <submittedName>
        <fullName evidence="9">Archaellum biogenesis protein FlaJ, TadC family</fullName>
    </submittedName>
</protein>
<gene>
    <name evidence="9" type="ORF">SAMN04487949_0749</name>
</gene>